<dbReference type="Gene3D" id="3.20.20.70">
    <property type="entry name" value="Aldolase class I"/>
    <property type="match status" value="1"/>
</dbReference>
<evidence type="ECO:0000256" key="3">
    <source>
        <dbReference type="ARBA" id="ARBA00023295"/>
    </source>
</evidence>
<keyword evidence="3" id="KW-0326">Glycosidase</keyword>
<dbReference type="PANTHER" id="PTHR11452">
    <property type="entry name" value="ALPHA-GALACTOSIDASE/ALPHA-N-ACETYLGALACTOSAMINIDASE"/>
    <property type="match status" value="1"/>
</dbReference>
<dbReference type="GO" id="GO:0004553">
    <property type="term" value="F:hydrolase activity, hydrolyzing O-glycosyl compounds"/>
    <property type="evidence" value="ECO:0007669"/>
    <property type="project" value="InterPro"/>
</dbReference>
<proteinExistence type="inferred from homology"/>
<sequence length="210" mass="24149">MRCCTKRKPREEEEAMGYWFIYSPNRWRDHGKEKLNGQVLKEIDHPIMYSLSPGVGATPAMAKDVSPLVNMYRVTGDDWDSWSDVASHFNVSRPLSYLDFGGDMRKLDDATYNIIRNPTLLEINTFSRHNMEFPYITGENETVTTSTSSKEMNASDSHVLGLTCCKDPRVKGWVSEVLDNELEKICWKDNIGRKQSLPFCLYKSKHLLKS</sequence>
<organism evidence="4 5">
    <name type="scientific">Coptis chinensis</name>
    <dbReference type="NCBI Taxonomy" id="261450"/>
    <lineage>
        <taxon>Eukaryota</taxon>
        <taxon>Viridiplantae</taxon>
        <taxon>Streptophyta</taxon>
        <taxon>Embryophyta</taxon>
        <taxon>Tracheophyta</taxon>
        <taxon>Spermatophyta</taxon>
        <taxon>Magnoliopsida</taxon>
        <taxon>Ranunculales</taxon>
        <taxon>Ranunculaceae</taxon>
        <taxon>Coptidoideae</taxon>
        <taxon>Coptis</taxon>
    </lineage>
</organism>
<dbReference type="InterPro" id="IPR017853">
    <property type="entry name" value="GH"/>
</dbReference>
<dbReference type="EMBL" id="JADFTS010000008">
    <property type="protein sequence ID" value="KAF9594704.1"/>
    <property type="molecule type" value="Genomic_DNA"/>
</dbReference>
<name>A0A835H8E9_9MAGN</name>
<keyword evidence="5" id="KW-1185">Reference proteome</keyword>
<evidence type="ECO:0000313" key="5">
    <source>
        <dbReference type="Proteomes" id="UP000631114"/>
    </source>
</evidence>
<dbReference type="GO" id="GO:0005975">
    <property type="term" value="P:carbohydrate metabolic process"/>
    <property type="evidence" value="ECO:0007669"/>
    <property type="project" value="InterPro"/>
</dbReference>
<evidence type="ECO:0000313" key="4">
    <source>
        <dbReference type="EMBL" id="KAF9594704.1"/>
    </source>
</evidence>
<protein>
    <submittedName>
        <fullName evidence="4">Uncharacterized protein</fullName>
    </submittedName>
</protein>
<dbReference type="OrthoDB" id="5795902at2759"/>
<comment type="caution">
    <text evidence="4">The sequence shown here is derived from an EMBL/GenBank/DDBJ whole genome shotgun (WGS) entry which is preliminary data.</text>
</comment>
<gene>
    <name evidence="4" type="ORF">IFM89_034489</name>
</gene>
<evidence type="ECO:0000256" key="1">
    <source>
        <dbReference type="ARBA" id="ARBA00009743"/>
    </source>
</evidence>
<dbReference type="AlphaFoldDB" id="A0A835H8E9"/>
<dbReference type="InterPro" id="IPR013785">
    <property type="entry name" value="Aldolase_TIM"/>
</dbReference>
<dbReference type="PANTHER" id="PTHR11452:SF42">
    <property type="entry name" value="ALPHA-GALACTOSIDASE"/>
    <property type="match status" value="1"/>
</dbReference>
<dbReference type="SUPFAM" id="SSF51445">
    <property type="entry name" value="(Trans)glycosidases"/>
    <property type="match status" value="1"/>
</dbReference>
<dbReference type="Proteomes" id="UP000631114">
    <property type="component" value="Unassembled WGS sequence"/>
</dbReference>
<dbReference type="InterPro" id="IPR002241">
    <property type="entry name" value="Glyco_hydro_27"/>
</dbReference>
<accession>A0A835H8E9</accession>
<comment type="similarity">
    <text evidence="1">Belongs to the glycosyl hydrolase 27 family.</text>
</comment>
<keyword evidence="2" id="KW-0378">Hydrolase</keyword>
<reference evidence="4 5" key="1">
    <citation type="submission" date="2020-10" db="EMBL/GenBank/DDBJ databases">
        <title>The Coptis chinensis genome and diversification of protoberbering-type alkaloids.</title>
        <authorList>
            <person name="Wang B."/>
            <person name="Shu S."/>
            <person name="Song C."/>
            <person name="Liu Y."/>
        </authorList>
    </citation>
    <scope>NUCLEOTIDE SEQUENCE [LARGE SCALE GENOMIC DNA]</scope>
    <source>
        <strain evidence="4">HL-2020</strain>
        <tissue evidence="4">Leaf</tissue>
    </source>
</reference>
<evidence type="ECO:0000256" key="2">
    <source>
        <dbReference type="ARBA" id="ARBA00022801"/>
    </source>
</evidence>